<evidence type="ECO:0000313" key="1">
    <source>
        <dbReference type="EMBL" id="QOR57794.1"/>
    </source>
</evidence>
<accession>A0A7M1RUH8</accession>
<protein>
    <submittedName>
        <fullName evidence="1">Uncharacterized protein</fullName>
    </submittedName>
</protein>
<organism evidence="1 2">
    <name type="scientific">uncultured phage cr272_1</name>
    <dbReference type="NCBI Taxonomy" id="2772094"/>
    <lineage>
        <taxon>Viruses</taxon>
        <taxon>Duplodnaviria</taxon>
        <taxon>Heunggongvirae</taxon>
        <taxon>Uroviricota</taxon>
        <taxon>Caudoviricetes</taxon>
        <taxon>Crassvirales</taxon>
        <taxon>Suoliviridae</taxon>
        <taxon>Oafivirinae</taxon>
        <taxon>Buhlduvirus</taxon>
        <taxon>Buhlduvirus porcinus</taxon>
    </lineage>
</organism>
<dbReference type="GeneID" id="65131959"/>
<keyword evidence="2" id="KW-1185">Reference proteome</keyword>
<name>A0A7M1RUH8_9CAUD</name>
<proteinExistence type="predicted"/>
<dbReference type="KEGG" id="vg:65131959"/>
<dbReference type="EMBL" id="MT774410">
    <property type="protein sequence ID" value="QOR57794.1"/>
    <property type="molecule type" value="Genomic_DNA"/>
</dbReference>
<sequence>MTNDAMNMMNNGMMNPMMMQAMLQQMMNQQMMNQPSANQSYVDPATYDAMVRNKMREYDKFVPQAITLSQVDDVNSNNGAKKIRVNVVERNVAVPGETAQATWFEDNTSMAGVLDIIMKYGAKDPQGKLDFSTEECKVDLASLQADPQYASTVAPILCPEHAAIRTYKFKKGDCYATNPANPDEIRKFNTKHRGQQTVIRDCCRVFTILARFIADEETGLPVPQYIDGFDVEKQGRRIEETYWAKPANAPAPVATVSAPTAAPTAAPVAPAPVAEGENAPF</sequence>
<evidence type="ECO:0000313" key="2">
    <source>
        <dbReference type="Proteomes" id="UP000594103"/>
    </source>
</evidence>
<reference evidence="1 2" key="1">
    <citation type="submission" date="2020-07" db="EMBL/GenBank/DDBJ databases">
        <title>Taxonomic proposal: Crassvirales, a new order of highly abundant and diverse bacterial viruses.</title>
        <authorList>
            <person name="Shkoporov A.N."/>
            <person name="Stockdale S.R."/>
            <person name="Guerin E."/>
            <person name="Ross R.P."/>
            <person name="Hill C."/>
        </authorList>
    </citation>
    <scope>NUCLEOTIDE SEQUENCE [LARGE SCALE GENOMIC DNA]</scope>
</reference>
<dbReference type="Proteomes" id="UP000594103">
    <property type="component" value="Segment"/>
</dbReference>
<dbReference type="RefSeq" id="YP_010113434.1">
    <property type="nucleotide sequence ID" value="NC_055903.1"/>
</dbReference>